<gene>
    <name evidence="5" type="ORF">ACFQE9_14665</name>
</gene>
<dbReference type="GO" id="GO:0046872">
    <property type="term" value="F:metal ion binding"/>
    <property type="evidence" value="ECO:0007669"/>
    <property type="project" value="UniProtKB-KW"/>
</dbReference>
<comment type="similarity">
    <text evidence="1">Belongs to the HpcH/HpaI aldolase family.</text>
</comment>
<dbReference type="InterPro" id="IPR015813">
    <property type="entry name" value="Pyrv/PenolPyrv_kinase-like_dom"/>
</dbReference>
<evidence type="ECO:0000256" key="2">
    <source>
        <dbReference type="ARBA" id="ARBA00022723"/>
    </source>
</evidence>
<name>A0ABD5UX75_9EURY</name>
<dbReference type="Pfam" id="PF03328">
    <property type="entry name" value="HpcH_HpaI"/>
    <property type="match status" value="1"/>
</dbReference>
<keyword evidence="3 5" id="KW-0456">Lyase</keyword>
<dbReference type="InterPro" id="IPR005000">
    <property type="entry name" value="Aldolase/citrate-lyase_domain"/>
</dbReference>
<accession>A0ABD5UX75</accession>
<evidence type="ECO:0000256" key="3">
    <source>
        <dbReference type="ARBA" id="ARBA00023239"/>
    </source>
</evidence>
<proteinExistence type="inferred from homology"/>
<evidence type="ECO:0000313" key="5">
    <source>
        <dbReference type="EMBL" id="MFC6893836.1"/>
    </source>
</evidence>
<dbReference type="PANTHER" id="PTHR30502:SF0">
    <property type="entry name" value="PHOSPHOENOLPYRUVATE CARBOXYLASE FAMILY PROTEIN"/>
    <property type="match status" value="1"/>
</dbReference>
<keyword evidence="2" id="KW-0479">Metal-binding</keyword>
<dbReference type="InterPro" id="IPR040442">
    <property type="entry name" value="Pyrv_kinase-like_dom_sf"/>
</dbReference>
<dbReference type="GO" id="GO:0016829">
    <property type="term" value="F:lyase activity"/>
    <property type="evidence" value="ECO:0007669"/>
    <property type="project" value="UniProtKB-KW"/>
</dbReference>
<protein>
    <submittedName>
        <fullName evidence="5">HpcH/HpaI aldolase/citrate lyase family protein</fullName>
    </submittedName>
</protein>
<sequence length="258" mass="27406">MSLDNAVCERLESGGTALGARTHSMSPILIEEYGRLGYDFVWVDLEHAGASPYDATALDPLVRAAEAADVELLVRVPHADPPLVHKVLSAGVTSLLVPQIDDAAEVRRAVRAARFEYDGEPGNRGFGGGRPAAWGADAERFTERADETVLVGAMIETAAAVENLEEILAVPDLGFAFVGPTDLSISMGYPQETDHPEVTAAIDRVEEACLDAGVPLGAPRHGVDDAENALEDGYRILRVGDEIGAVRDVLGARLDALR</sequence>
<dbReference type="Gene3D" id="3.20.20.60">
    <property type="entry name" value="Phosphoenolpyruvate-binding domains"/>
    <property type="match status" value="1"/>
</dbReference>
<dbReference type="RefSeq" id="WP_379746362.1">
    <property type="nucleotide sequence ID" value="NZ_JBHSVN010000001.1"/>
</dbReference>
<organism evidence="5 6">
    <name type="scientific">Halopenitus salinus</name>
    <dbReference type="NCBI Taxonomy" id="1198295"/>
    <lineage>
        <taxon>Archaea</taxon>
        <taxon>Methanobacteriati</taxon>
        <taxon>Methanobacteriota</taxon>
        <taxon>Stenosarchaea group</taxon>
        <taxon>Halobacteria</taxon>
        <taxon>Halobacteriales</taxon>
        <taxon>Haloferacaceae</taxon>
        <taxon>Halopenitus</taxon>
    </lineage>
</organism>
<dbReference type="EMBL" id="JBHSXL010000014">
    <property type="protein sequence ID" value="MFC6893836.1"/>
    <property type="molecule type" value="Genomic_DNA"/>
</dbReference>
<dbReference type="AlphaFoldDB" id="A0ABD5UX75"/>
<reference evidence="5 6" key="1">
    <citation type="journal article" date="2019" name="Int. J. Syst. Evol. Microbiol.">
        <title>The Global Catalogue of Microorganisms (GCM) 10K type strain sequencing project: providing services to taxonomists for standard genome sequencing and annotation.</title>
        <authorList>
            <consortium name="The Broad Institute Genomics Platform"/>
            <consortium name="The Broad Institute Genome Sequencing Center for Infectious Disease"/>
            <person name="Wu L."/>
            <person name="Ma J."/>
        </authorList>
    </citation>
    <scope>NUCLEOTIDE SEQUENCE [LARGE SCALE GENOMIC DNA]</scope>
    <source>
        <strain evidence="5 6">SKJ47</strain>
    </source>
</reference>
<dbReference type="InterPro" id="IPR050251">
    <property type="entry name" value="HpcH-HpaI_aldolase"/>
</dbReference>
<comment type="caution">
    <text evidence="5">The sequence shown here is derived from an EMBL/GenBank/DDBJ whole genome shotgun (WGS) entry which is preliminary data.</text>
</comment>
<keyword evidence="6" id="KW-1185">Reference proteome</keyword>
<dbReference type="SUPFAM" id="SSF51621">
    <property type="entry name" value="Phosphoenolpyruvate/pyruvate domain"/>
    <property type="match status" value="1"/>
</dbReference>
<evidence type="ECO:0000256" key="1">
    <source>
        <dbReference type="ARBA" id="ARBA00005568"/>
    </source>
</evidence>
<dbReference type="Proteomes" id="UP001596296">
    <property type="component" value="Unassembled WGS sequence"/>
</dbReference>
<evidence type="ECO:0000313" key="6">
    <source>
        <dbReference type="Proteomes" id="UP001596296"/>
    </source>
</evidence>
<feature type="domain" description="HpcH/HpaI aldolase/citrate lyase" evidence="4">
    <location>
        <begin position="24"/>
        <end position="243"/>
    </location>
</feature>
<evidence type="ECO:0000259" key="4">
    <source>
        <dbReference type="Pfam" id="PF03328"/>
    </source>
</evidence>
<dbReference type="PANTHER" id="PTHR30502">
    <property type="entry name" value="2-KETO-3-DEOXY-L-RHAMNONATE ALDOLASE"/>
    <property type="match status" value="1"/>
</dbReference>